<dbReference type="Pfam" id="PF02720">
    <property type="entry name" value="DUF222"/>
    <property type="match status" value="1"/>
</dbReference>
<evidence type="ECO:0000259" key="2">
    <source>
        <dbReference type="SMART" id="SM00507"/>
    </source>
</evidence>
<feature type="compositionally biased region" description="Pro residues" evidence="1">
    <location>
        <begin position="409"/>
        <end position="418"/>
    </location>
</feature>
<comment type="caution">
    <text evidence="3">The sequence shown here is derived from an EMBL/GenBank/DDBJ whole genome shotgun (WGS) entry which is preliminary data.</text>
</comment>
<organism evidence="3 4">
    <name type="scientific">Goekera deserti</name>
    <dbReference type="NCBI Taxonomy" id="2497753"/>
    <lineage>
        <taxon>Bacteria</taxon>
        <taxon>Bacillati</taxon>
        <taxon>Actinomycetota</taxon>
        <taxon>Actinomycetes</taxon>
        <taxon>Geodermatophilales</taxon>
        <taxon>Geodermatophilaceae</taxon>
        <taxon>Goekera</taxon>
    </lineage>
</organism>
<feature type="region of interest" description="Disordered" evidence="1">
    <location>
        <begin position="400"/>
        <end position="426"/>
    </location>
</feature>
<accession>A0A7K3WGD9</accession>
<proteinExistence type="predicted"/>
<name>A0A7K3WGD9_9ACTN</name>
<dbReference type="EMBL" id="JAAGWK010000022">
    <property type="protein sequence ID" value="NEL55504.1"/>
    <property type="molecule type" value="Genomic_DNA"/>
</dbReference>
<dbReference type="InterPro" id="IPR003615">
    <property type="entry name" value="HNH_nuc"/>
</dbReference>
<dbReference type="AlphaFoldDB" id="A0A7K3WGD9"/>
<dbReference type="SMART" id="SM00507">
    <property type="entry name" value="HNHc"/>
    <property type="match status" value="1"/>
</dbReference>
<evidence type="ECO:0000313" key="4">
    <source>
        <dbReference type="Proteomes" id="UP000470470"/>
    </source>
</evidence>
<protein>
    <submittedName>
        <fullName evidence="3">DUF222 domain-containing protein</fullName>
    </submittedName>
</protein>
<sequence length="426" mass="45131">MEALQSALDSLAAEDLHPLFGPEVMARVAALVRAQNQLAAELTRTVREAEVSGGPEVDGARTMRSWLIGRGGLTPKAATQLVTNGRALPHLPSVAAGFADGGITADRVAVIAPVASERNLAAAAAQGVDLAGIETGLAAVAAAGSIVDLAGVVQQYLDGLDPDGPEPDPTENRSLVVVEHADGWLSGRFLLDPVGGEKLQAALESSVQADRPAGDTRTRTQQLGDALVQIADGQLASGRLPVLRTVKPTVVVTVPLQDLVDPATADRASPDTAVARSGFGAWFSAARTRMLACDSAVIRMVFGPGSTPLDVGRSMRVVPAHIRRAVEHRDRHCVFAGCRRQAHHCDVHHVVHWIDDGPTSLDNSALLCERHHTQVHHGFTIVRDECDRWHTYRPDGREILPDLGDRPPLARPGAPPRVRPGALLSV</sequence>
<dbReference type="InterPro" id="IPR003870">
    <property type="entry name" value="DUF222"/>
</dbReference>
<feature type="domain" description="HNH nuclease" evidence="2">
    <location>
        <begin position="321"/>
        <end position="373"/>
    </location>
</feature>
<evidence type="ECO:0000313" key="3">
    <source>
        <dbReference type="EMBL" id="NEL55504.1"/>
    </source>
</evidence>
<dbReference type="Proteomes" id="UP000470470">
    <property type="component" value="Unassembled WGS sequence"/>
</dbReference>
<keyword evidence="4" id="KW-1185">Reference proteome</keyword>
<gene>
    <name evidence="3" type="ORF">G1H19_16070</name>
</gene>
<dbReference type="RefSeq" id="WP_162392333.1">
    <property type="nucleotide sequence ID" value="NZ_JAABOZ010000001.1"/>
</dbReference>
<evidence type="ECO:0000256" key="1">
    <source>
        <dbReference type="SAM" id="MobiDB-lite"/>
    </source>
</evidence>
<reference evidence="3 4" key="1">
    <citation type="submission" date="2020-02" db="EMBL/GenBank/DDBJ databases">
        <title>The whole genome sequence of CPCC 205119.</title>
        <authorList>
            <person name="Jiang Z."/>
        </authorList>
    </citation>
    <scope>NUCLEOTIDE SEQUENCE [LARGE SCALE GENOMIC DNA]</scope>
    <source>
        <strain evidence="3 4">CPCC 205119</strain>
    </source>
</reference>